<organism evidence="1 2">
    <name type="scientific">Daejeonella rubra</name>
    <dbReference type="NCBI Taxonomy" id="990371"/>
    <lineage>
        <taxon>Bacteria</taxon>
        <taxon>Pseudomonadati</taxon>
        <taxon>Bacteroidota</taxon>
        <taxon>Sphingobacteriia</taxon>
        <taxon>Sphingobacteriales</taxon>
        <taxon>Sphingobacteriaceae</taxon>
        <taxon>Daejeonella</taxon>
    </lineage>
</organism>
<keyword evidence="2" id="KW-1185">Reference proteome</keyword>
<dbReference type="EMBL" id="FNHH01000005">
    <property type="protein sequence ID" value="SDM04770.1"/>
    <property type="molecule type" value="Genomic_DNA"/>
</dbReference>
<evidence type="ECO:0000313" key="1">
    <source>
        <dbReference type="EMBL" id="SDM04770.1"/>
    </source>
</evidence>
<dbReference type="OrthoDB" id="761796at2"/>
<dbReference type="RefSeq" id="WP_143007702.1">
    <property type="nucleotide sequence ID" value="NZ_FNHH01000005.1"/>
</dbReference>
<reference evidence="2" key="1">
    <citation type="submission" date="2016-10" db="EMBL/GenBank/DDBJ databases">
        <authorList>
            <person name="Varghese N."/>
            <person name="Submissions S."/>
        </authorList>
    </citation>
    <scope>NUCLEOTIDE SEQUENCE [LARGE SCALE GENOMIC DNA]</scope>
    <source>
        <strain evidence="2">DSM 24536</strain>
    </source>
</reference>
<name>A0A1G9Q182_9SPHI</name>
<evidence type="ECO:0000313" key="2">
    <source>
        <dbReference type="Proteomes" id="UP000199226"/>
    </source>
</evidence>
<gene>
    <name evidence="1" type="ORF">SAMN05421813_10579</name>
</gene>
<dbReference type="Proteomes" id="UP000199226">
    <property type="component" value="Unassembled WGS sequence"/>
</dbReference>
<accession>A0A1G9Q182</accession>
<dbReference type="AlphaFoldDB" id="A0A1G9Q182"/>
<protein>
    <submittedName>
        <fullName evidence="1">Por secretion system C-terminal sorting domain-containing protein</fullName>
    </submittedName>
</protein>
<proteinExistence type="predicted"/>
<sequence>MKKYILNPHLLLMGFFVLIIISSGSSVKAQVDKKMTRSIIISNGDTIVNGKKMSEADKKERIRLREEFNEMEGKAKGPGGQNEERVIIRRRNSGEEPPVLNWNDGKQQEFEFRFDNKMPGGVHVFKFDGNEINVDTLMKGFNFKMDGLDSNLRKRIITMHRNFDTTKEPRMSGRIAPPMVFERRMMPGTEERNNVSSFNYNHIDKDGIPSRMNIRISDAEKEQLKKITGSESLTTVLEVEDLTLFPNFSNGKLGLSFNMESRGAVKIKILDSQLNQIYADEAANFTGNYMKQIDLPKNGIYYISIKQNTGWFVRKLIKN</sequence>